<name>A0A453JIC1_AEGTS</name>
<dbReference type="Pfam" id="PF22936">
    <property type="entry name" value="Pol_BBD"/>
    <property type="match status" value="1"/>
</dbReference>
<reference evidence="2" key="5">
    <citation type="journal article" date="2021" name="G3 (Bethesda)">
        <title>Aegilops tauschii genome assembly Aet v5.0 features greater sequence contiguity and improved annotation.</title>
        <authorList>
            <person name="Wang L."/>
            <person name="Zhu T."/>
            <person name="Rodriguez J.C."/>
            <person name="Deal K.R."/>
            <person name="Dubcovsky J."/>
            <person name="McGuire P.E."/>
            <person name="Lux T."/>
            <person name="Spannagl M."/>
            <person name="Mayer K.F.X."/>
            <person name="Baldrich P."/>
            <person name="Meyers B.C."/>
            <person name="Huo N."/>
            <person name="Gu Y.Q."/>
            <person name="Zhou H."/>
            <person name="Devos K.M."/>
            <person name="Bennetzen J.L."/>
            <person name="Unver T."/>
            <person name="Budak H."/>
            <person name="Gulick P.J."/>
            <person name="Galiba G."/>
            <person name="Kalapos B."/>
            <person name="Nelson D.R."/>
            <person name="Li P."/>
            <person name="You F.M."/>
            <person name="Luo M.C."/>
            <person name="Dvorak J."/>
        </authorList>
    </citation>
    <scope>NUCLEOTIDE SEQUENCE [LARGE SCALE GENOMIC DNA]</scope>
    <source>
        <strain evidence="2">cv. AL8/78</strain>
    </source>
</reference>
<reference evidence="3" key="1">
    <citation type="journal article" date="2014" name="Science">
        <title>Ancient hybridizations among the ancestral genomes of bread wheat.</title>
        <authorList>
            <consortium name="International Wheat Genome Sequencing Consortium,"/>
            <person name="Marcussen T."/>
            <person name="Sandve S.R."/>
            <person name="Heier L."/>
            <person name="Spannagl M."/>
            <person name="Pfeifer M."/>
            <person name="Jakobsen K.S."/>
            <person name="Wulff B.B."/>
            <person name="Steuernagel B."/>
            <person name="Mayer K.F."/>
            <person name="Olsen O.A."/>
        </authorList>
    </citation>
    <scope>NUCLEOTIDE SEQUENCE [LARGE SCALE GENOMIC DNA]</scope>
    <source>
        <strain evidence="3">cv. AL8/78</strain>
    </source>
</reference>
<evidence type="ECO:0000313" key="2">
    <source>
        <dbReference type="EnsemblPlants" id="AET5Gv20058900.1"/>
    </source>
</evidence>
<dbReference type="EnsemblPlants" id="AET5Gv20058900.1">
    <property type="protein sequence ID" value="AET5Gv20058900.1"/>
    <property type="gene ID" value="AET5Gv20058900"/>
</dbReference>
<keyword evidence="3" id="KW-1185">Reference proteome</keyword>
<dbReference type="InterPro" id="IPR054722">
    <property type="entry name" value="PolX-like_BBD"/>
</dbReference>
<reference evidence="2" key="4">
    <citation type="submission" date="2019-03" db="UniProtKB">
        <authorList>
            <consortium name="EnsemblPlants"/>
        </authorList>
    </citation>
    <scope>IDENTIFICATION</scope>
</reference>
<feature type="domain" description="Retrovirus-related Pol polyprotein from transposon TNT 1-94-like beta-barrel" evidence="1">
    <location>
        <begin position="15"/>
        <end position="70"/>
    </location>
</feature>
<reference evidence="2" key="3">
    <citation type="journal article" date="2017" name="Nature">
        <title>Genome sequence of the progenitor of the wheat D genome Aegilops tauschii.</title>
        <authorList>
            <person name="Luo M.C."/>
            <person name="Gu Y.Q."/>
            <person name="Puiu D."/>
            <person name="Wang H."/>
            <person name="Twardziok S.O."/>
            <person name="Deal K.R."/>
            <person name="Huo N."/>
            <person name="Zhu T."/>
            <person name="Wang L."/>
            <person name="Wang Y."/>
            <person name="McGuire P.E."/>
            <person name="Liu S."/>
            <person name="Long H."/>
            <person name="Ramasamy R.K."/>
            <person name="Rodriguez J.C."/>
            <person name="Van S.L."/>
            <person name="Yuan L."/>
            <person name="Wang Z."/>
            <person name="Xia Z."/>
            <person name="Xiao L."/>
            <person name="Anderson O.D."/>
            <person name="Ouyang S."/>
            <person name="Liang Y."/>
            <person name="Zimin A.V."/>
            <person name="Pertea G."/>
            <person name="Qi P."/>
            <person name="Bennetzen J.L."/>
            <person name="Dai X."/>
            <person name="Dawson M.W."/>
            <person name="Muller H.G."/>
            <person name="Kugler K."/>
            <person name="Rivarola-Duarte L."/>
            <person name="Spannagl M."/>
            <person name="Mayer K.F.X."/>
            <person name="Lu F.H."/>
            <person name="Bevan M.W."/>
            <person name="Leroy P."/>
            <person name="Li P."/>
            <person name="You F.M."/>
            <person name="Sun Q."/>
            <person name="Liu Z."/>
            <person name="Lyons E."/>
            <person name="Wicker T."/>
            <person name="Salzberg S.L."/>
            <person name="Devos K.M."/>
            <person name="Dvorak J."/>
        </authorList>
    </citation>
    <scope>NUCLEOTIDE SEQUENCE [LARGE SCALE GENOMIC DNA]</scope>
    <source>
        <strain evidence="2">cv. AL8/78</strain>
    </source>
</reference>
<dbReference type="Proteomes" id="UP000015105">
    <property type="component" value="Chromosome 5D"/>
</dbReference>
<dbReference type="AlphaFoldDB" id="A0A453JIC1"/>
<proteinExistence type="predicted"/>
<evidence type="ECO:0000259" key="1">
    <source>
        <dbReference type="Pfam" id="PF22936"/>
    </source>
</evidence>
<dbReference type="Gramene" id="AET5Gv20058900.1">
    <property type="protein sequence ID" value="AET5Gv20058900.1"/>
    <property type="gene ID" value="AET5Gv20058900"/>
</dbReference>
<evidence type="ECO:0000313" key="3">
    <source>
        <dbReference type="Proteomes" id="UP000015105"/>
    </source>
</evidence>
<protein>
    <recommendedName>
        <fullName evidence="1">Retrovirus-related Pol polyprotein from transposon TNT 1-94-like beta-barrel domain-containing protein</fullName>
    </recommendedName>
</protein>
<accession>A0A453JIC1</accession>
<sequence length="133" mass="14109">MRHPTGSGSLRTSLMSGLAYVGDDTGYHVAGIGDIKIKMFDGVERMLRRVRHVPGLKRNLISLGILHDGGMVFRCDRDRKTMRIMKDEVTLMIGGRMASHLYKLQESTIAGGVTEIGVAGVAAGSHGGGGSGA</sequence>
<organism evidence="2 3">
    <name type="scientific">Aegilops tauschii subsp. strangulata</name>
    <name type="common">Goatgrass</name>
    <dbReference type="NCBI Taxonomy" id="200361"/>
    <lineage>
        <taxon>Eukaryota</taxon>
        <taxon>Viridiplantae</taxon>
        <taxon>Streptophyta</taxon>
        <taxon>Embryophyta</taxon>
        <taxon>Tracheophyta</taxon>
        <taxon>Spermatophyta</taxon>
        <taxon>Magnoliopsida</taxon>
        <taxon>Liliopsida</taxon>
        <taxon>Poales</taxon>
        <taxon>Poaceae</taxon>
        <taxon>BOP clade</taxon>
        <taxon>Pooideae</taxon>
        <taxon>Triticodae</taxon>
        <taxon>Triticeae</taxon>
        <taxon>Triticinae</taxon>
        <taxon>Aegilops</taxon>
    </lineage>
</organism>
<reference evidence="3" key="2">
    <citation type="journal article" date="2017" name="Nat. Plants">
        <title>The Aegilops tauschii genome reveals multiple impacts of transposons.</title>
        <authorList>
            <person name="Zhao G."/>
            <person name="Zou C."/>
            <person name="Li K."/>
            <person name="Wang K."/>
            <person name="Li T."/>
            <person name="Gao L."/>
            <person name="Zhang X."/>
            <person name="Wang H."/>
            <person name="Yang Z."/>
            <person name="Liu X."/>
            <person name="Jiang W."/>
            <person name="Mao L."/>
            <person name="Kong X."/>
            <person name="Jiao Y."/>
            <person name="Jia J."/>
        </authorList>
    </citation>
    <scope>NUCLEOTIDE SEQUENCE [LARGE SCALE GENOMIC DNA]</scope>
    <source>
        <strain evidence="3">cv. AL8/78</strain>
    </source>
</reference>